<evidence type="ECO:0000313" key="2">
    <source>
        <dbReference type="Proteomes" id="UP001150603"/>
    </source>
</evidence>
<accession>A0ACC1J3Q8</accession>
<proteinExistence type="predicted"/>
<organism evidence="1 2">
    <name type="scientific">Linderina macrospora</name>
    <dbReference type="NCBI Taxonomy" id="4868"/>
    <lineage>
        <taxon>Eukaryota</taxon>
        <taxon>Fungi</taxon>
        <taxon>Fungi incertae sedis</taxon>
        <taxon>Zoopagomycota</taxon>
        <taxon>Kickxellomycotina</taxon>
        <taxon>Kickxellomycetes</taxon>
        <taxon>Kickxellales</taxon>
        <taxon>Kickxellaceae</taxon>
        <taxon>Linderina</taxon>
    </lineage>
</organism>
<dbReference type="Proteomes" id="UP001150603">
    <property type="component" value="Unassembled WGS sequence"/>
</dbReference>
<reference evidence="1" key="1">
    <citation type="submission" date="2022-07" db="EMBL/GenBank/DDBJ databases">
        <title>Phylogenomic reconstructions and comparative analyses of Kickxellomycotina fungi.</title>
        <authorList>
            <person name="Reynolds N.K."/>
            <person name="Stajich J.E."/>
            <person name="Barry K."/>
            <person name="Grigoriev I.V."/>
            <person name="Crous P."/>
            <person name="Smith M.E."/>
        </authorList>
    </citation>
    <scope>NUCLEOTIDE SEQUENCE</scope>
    <source>
        <strain evidence="1">NRRL 5244</strain>
    </source>
</reference>
<feature type="non-terminal residue" evidence="1">
    <location>
        <position position="469"/>
    </location>
</feature>
<comment type="caution">
    <text evidence="1">The sequence shown here is derived from an EMBL/GenBank/DDBJ whole genome shotgun (WGS) entry which is preliminary data.</text>
</comment>
<protein>
    <submittedName>
        <fullName evidence="1">Uncharacterized protein</fullName>
    </submittedName>
</protein>
<name>A0ACC1J3Q8_9FUNG</name>
<dbReference type="EMBL" id="JANBPW010003958">
    <property type="protein sequence ID" value="KAJ1936231.1"/>
    <property type="molecule type" value="Genomic_DNA"/>
</dbReference>
<evidence type="ECO:0000313" key="1">
    <source>
        <dbReference type="EMBL" id="KAJ1936231.1"/>
    </source>
</evidence>
<gene>
    <name evidence="1" type="ORF">FBU59_005121</name>
</gene>
<keyword evidence="2" id="KW-1185">Reference proteome</keyword>
<sequence length="469" mass="51911">MLLQSARKALAIVSTALLVSSSLTSAATANGYKDGRVVLGYIPLQRQTGIPWDSLTHANIAFAFASDRGNITFEGTVVNKTMTSEQHAREVIADGQKHNVKMLVAVGGQGNFSKHLAGALSTPKTLSAFVSNTVDFVAAYKLDGIDCDFEFPENLTEATNLLTVLQGIRKGMDGKFGKGKKLLTMTLYNHPFLGPGVPSMDYKPFYETVDYAYVMSYDYFGNWGDYSAPNAPMLDVPFFQGSFRNTTDAWLDAGWPANKLVAGLPFYGHSSVVATDMSKNLTNQYVPIKDHKTLSGPVSEIEGTWTWKDLRDPKGGALSDMRTARSGWVRVWDKFTLTPWLFRKSDHLYIGYDDEDSLGVKLDYSLRRGLAGAFIWELGYDYNDELISYVKDFIQQSDDGMVAENCAPSDSDLDSLFDESRDPNFFNYIFNYIALRKRDGDKPMCQFVKESGGDKSQESTGAAPGLSRV</sequence>